<reference evidence="6" key="1">
    <citation type="submission" date="2025-08" db="UniProtKB">
        <authorList>
            <consortium name="Ensembl"/>
        </authorList>
    </citation>
    <scope>IDENTIFICATION</scope>
</reference>
<dbReference type="OrthoDB" id="2588702at2759"/>
<dbReference type="SUPFAM" id="SSF54928">
    <property type="entry name" value="RNA-binding domain, RBD"/>
    <property type="match status" value="4"/>
</dbReference>
<evidence type="ECO:0000256" key="3">
    <source>
        <dbReference type="PROSITE-ProRule" id="PRU00176"/>
    </source>
</evidence>
<evidence type="ECO:0000313" key="6">
    <source>
        <dbReference type="Ensembl" id="ENSSLUP00000001998.1"/>
    </source>
</evidence>
<protein>
    <submittedName>
        <fullName evidence="6">RNA binding motif protein 12Ba</fullName>
    </submittedName>
</protein>
<sequence>MTIILRLQGLDVKAGIEDIRTFFERLHIPGGGVYIVGGSLGEAFIAFTTEKDAQLAMRYTGHFLKGSEVTLHISSMEEMEHKLKSLLKKRKKPSPRQPTVKKPQSSPDANVPHLNACPPNTANLQPPTAWPLDSNTANLLQPLHPNTSNLQPSNANSLDSNNAFLLGIYTVLQGLQSSLQRLNNEAVSVVDVPKADSTVVSEVRTPKQTLDSRPGYVRLFGLPASTTKDVICQFFKGLTVQEAIVNVELGRSHACLVKFANMQDACDALLFNQQFLGPICVEVRPATEKMWTSALQDCLLKKDNRKSDDVGERVKPKQNPLVENHKNTSALQLKRRSVNHDLPSKLPKKTRLDSDSSTMEYIVMVKNLPKTMTKTEIKELFGCPNIAHKNVLHLLDKEGNRTDTAFLIFKCTEDYDYATNLTGCHVGSDAIVVSSITKMMMRDMMAKNHFRRLKRCPKTDTKNKPNQKRKSNPVETPEEAPSMNPDPAAQTCLFIRNMPADVQKSHIRLLFCKYKLMKDNITLLHDSDGNGIGEAVVQFKSQKLAALAQRLHGQDFMGTKVLLTRINVKQMKDILTRNV</sequence>
<dbReference type="GO" id="GO:0003723">
    <property type="term" value="F:RNA binding"/>
    <property type="evidence" value="ECO:0007669"/>
    <property type="project" value="UniProtKB-UniRule"/>
</dbReference>
<dbReference type="SMART" id="SM00360">
    <property type="entry name" value="RRM"/>
    <property type="match status" value="4"/>
</dbReference>
<evidence type="ECO:0000256" key="2">
    <source>
        <dbReference type="ARBA" id="ARBA00022884"/>
    </source>
</evidence>
<evidence type="ECO:0000256" key="4">
    <source>
        <dbReference type="SAM" id="MobiDB-lite"/>
    </source>
</evidence>
<dbReference type="Ensembl" id="ENSSLUT00000002081.1">
    <property type="protein sequence ID" value="ENSSLUP00000001998.1"/>
    <property type="gene ID" value="ENSSLUG00000000926.1"/>
</dbReference>
<proteinExistence type="predicted"/>
<dbReference type="RefSeq" id="XP_031155029.1">
    <property type="nucleotide sequence ID" value="XM_031299169.2"/>
</dbReference>
<keyword evidence="7" id="KW-1185">Reference proteome</keyword>
<feature type="region of interest" description="Disordered" evidence="4">
    <location>
        <begin position="451"/>
        <end position="485"/>
    </location>
</feature>
<dbReference type="GeneTree" id="ENSGT00940000158322"/>
<dbReference type="Proteomes" id="UP000694568">
    <property type="component" value="Unplaced"/>
</dbReference>
<name>A0A8C9WXF7_SANLU</name>
<organism evidence="6 7">
    <name type="scientific">Sander lucioperca</name>
    <name type="common">Pike-perch</name>
    <name type="synonym">Perca lucioperca</name>
    <dbReference type="NCBI Taxonomy" id="283035"/>
    <lineage>
        <taxon>Eukaryota</taxon>
        <taxon>Metazoa</taxon>
        <taxon>Chordata</taxon>
        <taxon>Craniata</taxon>
        <taxon>Vertebrata</taxon>
        <taxon>Euteleostomi</taxon>
        <taxon>Actinopterygii</taxon>
        <taxon>Neopterygii</taxon>
        <taxon>Teleostei</taxon>
        <taxon>Neoteleostei</taxon>
        <taxon>Acanthomorphata</taxon>
        <taxon>Eupercaria</taxon>
        <taxon>Perciformes</taxon>
        <taxon>Percoidei</taxon>
        <taxon>Percidae</taxon>
        <taxon>Luciopercinae</taxon>
        <taxon>Sander</taxon>
    </lineage>
</organism>
<evidence type="ECO:0000256" key="1">
    <source>
        <dbReference type="ARBA" id="ARBA00022737"/>
    </source>
</evidence>
<keyword evidence="1" id="KW-0677">Repeat</keyword>
<dbReference type="PROSITE" id="PS50102">
    <property type="entry name" value="RRM"/>
    <property type="match status" value="1"/>
</dbReference>
<dbReference type="InterPro" id="IPR012677">
    <property type="entry name" value="Nucleotide-bd_a/b_plait_sf"/>
</dbReference>
<dbReference type="Gene3D" id="3.30.70.330">
    <property type="match status" value="4"/>
</dbReference>
<dbReference type="Pfam" id="PF00076">
    <property type="entry name" value="RRM_1"/>
    <property type="match status" value="1"/>
</dbReference>
<feature type="domain" description="RRM" evidence="5">
    <location>
        <begin position="491"/>
        <end position="568"/>
    </location>
</feature>
<feature type="region of interest" description="Disordered" evidence="4">
    <location>
        <begin position="86"/>
        <end position="130"/>
    </location>
</feature>
<gene>
    <name evidence="6" type="primary">rbm12ba</name>
</gene>
<dbReference type="InterPro" id="IPR035979">
    <property type="entry name" value="RBD_domain_sf"/>
</dbReference>
<dbReference type="PANTHER" id="PTHR13976">
    <property type="entry name" value="HETEROGENEOUS NUCLEAR RIBONUCLEOPROTEIN-RELATED"/>
    <property type="match status" value="1"/>
</dbReference>
<evidence type="ECO:0000313" key="7">
    <source>
        <dbReference type="Proteomes" id="UP000694568"/>
    </source>
</evidence>
<accession>A0A8C9WXF7</accession>
<keyword evidence="2 3" id="KW-0694">RNA-binding</keyword>
<dbReference type="InterPro" id="IPR050666">
    <property type="entry name" value="ESRP"/>
</dbReference>
<dbReference type="AlphaFoldDB" id="A0A8C9WXF7"/>
<dbReference type="GeneID" id="116049484"/>
<reference evidence="6" key="2">
    <citation type="submission" date="2025-09" db="UniProtKB">
        <authorList>
            <consortium name="Ensembl"/>
        </authorList>
    </citation>
    <scope>IDENTIFICATION</scope>
</reference>
<dbReference type="InterPro" id="IPR000504">
    <property type="entry name" value="RRM_dom"/>
</dbReference>
<evidence type="ECO:0000259" key="5">
    <source>
        <dbReference type="PROSITE" id="PS50102"/>
    </source>
</evidence>